<proteinExistence type="predicted"/>
<evidence type="ECO:0000313" key="4">
    <source>
        <dbReference type="Proteomes" id="UP000823633"/>
    </source>
</evidence>
<evidence type="ECO:0000313" key="3">
    <source>
        <dbReference type="EMBL" id="MBO8443064.1"/>
    </source>
</evidence>
<dbReference type="AlphaFoldDB" id="A0A9D9EDF7"/>
<dbReference type="InterPro" id="IPR008988">
    <property type="entry name" value="Transcriptional_repressor_C"/>
</dbReference>
<dbReference type="InterPro" id="IPR007167">
    <property type="entry name" value="Fe-transptr_FeoA-like"/>
</dbReference>
<comment type="caution">
    <text evidence="3">The sequence shown here is derived from an EMBL/GenBank/DDBJ whole genome shotgun (WGS) entry which is preliminary data.</text>
</comment>
<dbReference type="SUPFAM" id="SSF50037">
    <property type="entry name" value="C-terminal domain of transcriptional repressors"/>
    <property type="match status" value="1"/>
</dbReference>
<dbReference type="InterPro" id="IPR038157">
    <property type="entry name" value="FeoA_core_dom"/>
</dbReference>
<dbReference type="Gene3D" id="2.30.30.90">
    <property type="match status" value="1"/>
</dbReference>
<gene>
    <name evidence="3" type="ORF">IAC42_04820</name>
</gene>
<keyword evidence="1" id="KW-0408">Iron</keyword>
<evidence type="ECO:0000259" key="2">
    <source>
        <dbReference type="SMART" id="SM00899"/>
    </source>
</evidence>
<reference evidence="3" key="2">
    <citation type="journal article" date="2021" name="PeerJ">
        <title>Extensive microbial diversity within the chicken gut microbiome revealed by metagenomics and culture.</title>
        <authorList>
            <person name="Gilroy R."/>
            <person name="Ravi A."/>
            <person name="Getino M."/>
            <person name="Pursley I."/>
            <person name="Horton D.L."/>
            <person name="Alikhan N.F."/>
            <person name="Baker D."/>
            <person name="Gharbi K."/>
            <person name="Hall N."/>
            <person name="Watson M."/>
            <person name="Adriaenssens E.M."/>
            <person name="Foster-Nyarko E."/>
            <person name="Jarju S."/>
            <person name="Secka A."/>
            <person name="Antonio M."/>
            <person name="Oren A."/>
            <person name="Chaudhuri R.R."/>
            <person name="La Ragione R."/>
            <person name="Hildebrand F."/>
            <person name="Pallen M.J."/>
        </authorList>
    </citation>
    <scope>NUCLEOTIDE SEQUENCE</scope>
    <source>
        <strain evidence="3">11167</strain>
    </source>
</reference>
<dbReference type="GO" id="GO:0046914">
    <property type="term" value="F:transition metal ion binding"/>
    <property type="evidence" value="ECO:0007669"/>
    <property type="project" value="InterPro"/>
</dbReference>
<dbReference type="InterPro" id="IPR053184">
    <property type="entry name" value="FeoA-like"/>
</dbReference>
<dbReference type="SMART" id="SM00899">
    <property type="entry name" value="FeoA"/>
    <property type="match status" value="1"/>
</dbReference>
<dbReference type="PANTHER" id="PTHR43151">
    <property type="entry name" value="FEOA FAMILY PROTEIN"/>
    <property type="match status" value="1"/>
</dbReference>
<dbReference type="EMBL" id="JADIMU010000030">
    <property type="protein sequence ID" value="MBO8443064.1"/>
    <property type="molecule type" value="Genomic_DNA"/>
</dbReference>
<evidence type="ECO:0000256" key="1">
    <source>
        <dbReference type="ARBA" id="ARBA00023004"/>
    </source>
</evidence>
<accession>A0A9D9EDF7</accession>
<dbReference type="PANTHER" id="PTHR43151:SF1">
    <property type="entry name" value="SSR2333 PROTEIN"/>
    <property type="match status" value="1"/>
</dbReference>
<reference evidence="3" key="1">
    <citation type="submission" date="2020-10" db="EMBL/GenBank/DDBJ databases">
        <authorList>
            <person name="Gilroy R."/>
        </authorList>
    </citation>
    <scope>NUCLEOTIDE SEQUENCE</scope>
    <source>
        <strain evidence="3">11167</strain>
    </source>
</reference>
<sequence length="71" mass="7769">MPLTLMQIGDRATVSRIGGNEDTRRYLMNLGFVNAAELEVVNRLGGNVIVSVKDARIALNADMAKHIMVDL</sequence>
<protein>
    <submittedName>
        <fullName evidence="3">Ferrous iron transport protein A</fullName>
    </submittedName>
</protein>
<feature type="domain" description="Ferrous iron transporter FeoA-like" evidence="2">
    <location>
        <begin position="1"/>
        <end position="71"/>
    </location>
</feature>
<organism evidence="3 4">
    <name type="scientific">Candidatus Aphodenecus pullistercoris</name>
    <dbReference type="NCBI Taxonomy" id="2840669"/>
    <lineage>
        <taxon>Bacteria</taxon>
        <taxon>Pseudomonadati</taxon>
        <taxon>Spirochaetota</taxon>
        <taxon>Spirochaetia</taxon>
        <taxon>Spirochaetales</taxon>
        <taxon>Candidatus Aphodenecus</taxon>
    </lineage>
</organism>
<dbReference type="Proteomes" id="UP000823633">
    <property type="component" value="Unassembled WGS sequence"/>
</dbReference>
<name>A0A9D9EDF7_9SPIR</name>
<dbReference type="Pfam" id="PF04023">
    <property type="entry name" value="FeoA"/>
    <property type="match status" value="1"/>
</dbReference>